<sequence>MNAVISVNPEPVESPVMDGSLPILCPSLKQPPSETDLQFRRRVSESHVPSPAETSIIHRAVAHAHRALARLQEERRALQCYIDEQTYITAPIRRLPPEILGKIMIEVHPVRDVCKSGGYDAVWLASVCRLWRDVSLSIPPLWSSFNLVWDTAAKVSGPAAHKTMANSLALHLSRSGIYSLSIDITFNRFPDGPPMIVPGAFFAQFASHSDRWHSLRIDGPPGMVNSVLQLANPPVQNLPALQYLNICSDSTILDGKIPTPNLHTLKVFSTYCLPRIHHHCGRHVTTLKLHCSDASCVLGVLRSCAQVRDLSVLLSGSSSLSSATDCRPITLLHCLSFTLTWMSWEHWHQATFQQLFLSLSLPVAQKIVMNNGTGHALWSRSPFELLKRTPSLEDLTLNAVGFLGEMGIFKCAPHLHTLKIYPPNFPTSTEKSYIEAQHHELMCRLIRCLPIPPHTELSDVLLPKLESLEVMNVNDSVWCRRWGPMRSALETRWKGSPLIMGGTQISGLRRLLITIADTPKARRFQSRIQKYVTTSGMYIRVQLDDQAKRQSA</sequence>
<organism evidence="1 2">
    <name type="scientific">Hypsizygus marmoreus</name>
    <name type="common">White beech mushroom</name>
    <name type="synonym">Agaricus marmoreus</name>
    <dbReference type="NCBI Taxonomy" id="39966"/>
    <lineage>
        <taxon>Eukaryota</taxon>
        <taxon>Fungi</taxon>
        <taxon>Dikarya</taxon>
        <taxon>Basidiomycota</taxon>
        <taxon>Agaricomycotina</taxon>
        <taxon>Agaricomycetes</taxon>
        <taxon>Agaricomycetidae</taxon>
        <taxon>Agaricales</taxon>
        <taxon>Tricholomatineae</taxon>
        <taxon>Lyophyllaceae</taxon>
        <taxon>Hypsizygus</taxon>
    </lineage>
</organism>
<dbReference type="InParanoid" id="A0A369KFA3"/>
<dbReference type="Proteomes" id="UP000076154">
    <property type="component" value="Unassembled WGS sequence"/>
</dbReference>
<reference evidence="1" key="1">
    <citation type="submission" date="2018-04" db="EMBL/GenBank/DDBJ databases">
        <title>Whole genome sequencing of Hypsizygus marmoreus.</title>
        <authorList>
            <person name="Choi I.-G."/>
            <person name="Min B."/>
            <person name="Kim J.-G."/>
            <person name="Kim S."/>
            <person name="Oh Y.-L."/>
            <person name="Kong W.-S."/>
            <person name="Park H."/>
            <person name="Jeong J."/>
            <person name="Song E.-S."/>
        </authorList>
    </citation>
    <scope>NUCLEOTIDE SEQUENCE [LARGE SCALE GENOMIC DNA]</scope>
    <source>
        <strain evidence="1">51987-8</strain>
    </source>
</reference>
<keyword evidence="2" id="KW-1185">Reference proteome</keyword>
<accession>A0A369KFA3</accession>
<proteinExistence type="predicted"/>
<dbReference type="OrthoDB" id="3268380at2759"/>
<comment type="caution">
    <text evidence="1">The sequence shown here is derived from an EMBL/GenBank/DDBJ whole genome shotgun (WGS) entry which is preliminary data.</text>
</comment>
<gene>
    <name evidence="1" type="ORF">Hypma_007287</name>
</gene>
<name>A0A369KFA3_HYPMA</name>
<evidence type="ECO:0000313" key="1">
    <source>
        <dbReference type="EMBL" id="RDB30424.1"/>
    </source>
</evidence>
<evidence type="ECO:0000313" key="2">
    <source>
        <dbReference type="Proteomes" id="UP000076154"/>
    </source>
</evidence>
<dbReference type="EMBL" id="LUEZ02000005">
    <property type="protein sequence ID" value="RDB30424.1"/>
    <property type="molecule type" value="Genomic_DNA"/>
</dbReference>
<dbReference type="AlphaFoldDB" id="A0A369KFA3"/>
<protein>
    <submittedName>
        <fullName evidence="1">Uncharacterized protein</fullName>
    </submittedName>
</protein>